<proteinExistence type="predicted"/>
<evidence type="ECO:0008006" key="3">
    <source>
        <dbReference type="Google" id="ProtNLM"/>
    </source>
</evidence>
<protein>
    <recommendedName>
        <fullName evidence="3">Armadillo-like helical domain-containing protein</fullName>
    </recommendedName>
</protein>
<evidence type="ECO:0000313" key="2">
    <source>
        <dbReference type="Proteomes" id="UP001360560"/>
    </source>
</evidence>
<evidence type="ECO:0000313" key="1">
    <source>
        <dbReference type="EMBL" id="GMM36234.1"/>
    </source>
</evidence>
<dbReference type="EMBL" id="BTFZ01000011">
    <property type="protein sequence ID" value="GMM36234.1"/>
    <property type="molecule type" value="Genomic_DNA"/>
</dbReference>
<dbReference type="RefSeq" id="XP_064853230.1">
    <property type="nucleotide sequence ID" value="XM_064997158.1"/>
</dbReference>
<sequence length="799" mass="93469">MSQAPNRLHSQLTLSIYSLLFQDDIPKDSPESEQYWDDFFNISILEPALIATFNSLDLSNDYHISITSSCFLKSIERFHNSKDMHDMYVSNNLILILNAFMKSLRSITADQSKYYYNQSIYEESDRKMLSNDQLITKLLFNSDTSDKGVMLTFFEILKYGLNEPGLLKSSLSLLLNTLLVFYGTEFFEYFYECDLNQAFYDKVIPATGSDLSIIDYNRQFIIMSILINNSRKKNENIYKNFLRNNVSDKNIFKIINMYLYPIISFNLILLDDTKPDLSIEKSHGASLFNLLTFNKFNKLNNWYRDTVYETLDEELKILLKIKKNYTKEKLMQFQLENEYYESANDGSTKKKSSKEIQYAQIKCIESLSLNLVLYAFVVNNEGYEEYLTSHLNENDVIHHEDEENAVNNLLDLLLSYSSFIFQNQHGNQTNHVISRLNLLIIFKLLTTDTNKIQNNLLSTTIDQFKFKLCHQVQPMVNNFVNYIDFTANDDQYFDDDDISNNQFKVKILYMIDVLQCFLRYNLTANLDIISMKLSVDNILLISNILVSNYNMACANNANENYEDFLLEYNWNELFNTLFGLLKFLNADKVADTKHSSTKYFSLIEEVLILLCFILINNEKLFKYDNYLIEVVYKLLEHKHLMQSIALKLKAMGEMSIYSKIILSVIYFMGTKLGFNDLEELQSVMDFSEIFETTENDQPEYTLTRGHDLDYTQIATALRNYIGEIPITIKTNKLLSKLSKGSQEEFSLTLESIDLLIENSQFEESLKYLTKKNSIFNNYKISLINEGIDIMIKEFDRMFR</sequence>
<comment type="caution">
    <text evidence="1">The sequence shown here is derived from an EMBL/GenBank/DDBJ whole genome shotgun (WGS) entry which is preliminary data.</text>
</comment>
<keyword evidence="2" id="KW-1185">Reference proteome</keyword>
<dbReference type="GeneID" id="90074209"/>
<organism evidence="1 2">
    <name type="scientific">Saccharomycopsis crataegensis</name>
    <dbReference type="NCBI Taxonomy" id="43959"/>
    <lineage>
        <taxon>Eukaryota</taxon>
        <taxon>Fungi</taxon>
        <taxon>Dikarya</taxon>
        <taxon>Ascomycota</taxon>
        <taxon>Saccharomycotina</taxon>
        <taxon>Saccharomycetes</taxon>
        <taxon>Saccharomycopsidaceae</taxon>
        <taxon>Saccharomycopsis</taxon>
    </lineage>
</organism>
<reference evidence="1 2" key="1">
    <citation type="journal article" date="2023" name="Elife">
        <title>Identification of key yeast species and microbe-microbe interactions impacting larval growth of Drosophila in the wild.</title>
        <authorList>
            <person name="Mure A."/>
            <person name="Sugiura Y."/>
            <person name="Maeda R."/>
            <person name="Honda K."/>
            <person name="Sakurai N."/>
            <person name="Takahashi Y."/>
            <person name="Watada M."/>
            <person name="Katoh T."/>
            <person name="Gotoh A."/>
            <person name="Gotoh Y."/>
            <person name="Taniguchi I."/>
            <person name="Nakamura K."/>
            <person name="Hayashi T."/>
            <person name="Katayama T."/>
            <person name="Uemura T."/>
            <person name="Hattori Y."/>
        </authorList>
    </citation>
    <scope>NUCLEOTIDE SEQUENCE [LARGE SCALE GENOMIC DNA]</scope>
    <source>
        <strain evidence="1 2">SC-9</strain>
    </source>
</reference>
<dbReference type="Proteomes" id="UP001360560">
    <property type="component" value="Unassembled WGS sequence"/>
</dbReference>
<accession>A0AAV5QNC5</accession>
<name>A0AAV5QNC5_9ASCO</name>
<gene>
    <name evidence="1" type="ORF">DASC09_035590</name>
</gene>
<dbReference type="AlphaFoldDB" id="A0AAV5QNC5"/>